<proteinExistence type="predicted"/>
<evidence type="ECO:0000256" key="2">
    <source>
        <dbReference type="SAM" id="MobiDB-lite"/>
    </source>
</evidence>
<organism evidence="4 5">
    <name type="scientific">Stylonychia lemnae</name>
    <name type="common">Ciliate</name>
    <dbReference type="NCBI Taxonomy" id="5949"/>
    <lineage>
        <taxon>Eukaryota</taxon>
        <taxon>Sar</taxon>
        <taxon>Alveolata</taxon>
        <taxon>Ciliophora</taxon>
        <taxon>Intramacronucleata</taxon>
        <taxon>Spirotrichea</taxon>
        <taxon>Stichotrichia</taxon>
        <taxon>Sporadotrichida</taxon>
        <taxon>Oxytrichidae</taxon>
        <taxon>Stylonychinae</taxon>
        <taxon>Stylonychia</taxon>
    </lineage>
</organism>
<feature type="region of interest" description="Disordered" evidence="2">
    <location>
        <begin position="402"/>
        <end position="426"/>
    </location>
</feature>
<keyword evidence="1" id="KW-0175">Coiled coil</keyword>
<keyword evidence="3" id="KW-0812">Transmembrane</keyword>
<keyword evidence="5" id="KW-1185">Reference proteome</keyword>
<gene>
    <name evidence="4" type="primary">Contig6886.g332</name>
    <name evidence="4" type="ORF">STYLEM_17566</name>
</gene>
<evidence type="ECO:0008006" key="6">
    <source>
        <dbReference type="Google" id="ProtNLM"/>
    </source>
</evidence>
<protein>
    <recommendedName>
        <fullName evidence="6">Transmembrane protein</fullName>
    </recommendedName>
</protein>
<feature type="transmembrane region" description="Helical" evidence="3">
    <location>
        <begin position="43"/>
        <end position="63"/>
    </location>
</feature>
<accession>A0A078B1K4</accession>
<evidence type="ECO:0000256" key="1">
    <source>
        <dbReference type="SAM" id="Coils"/>
    </source>
</evidence>
<dbReference type="Proteomes" id="UP000039865">
    <property type="component" value="Unassembled WGS sequence"/>
</dbReference>
<evidence type="ECO:0000313" key="5">
    <source>
        <dbReference type="Proteomes" id="UP000039865"/>
    </source>
</evidence>
<name>A0A078B1K4_STYLE</name>
<keyword evidence="3" id="KW-0472">Membrane</keyword>
<feature type="coiled-coil region" evidence="1">
    <location>
        <begin position="340"/>
        <end position="397"/>
    </location>
</feature>
<evidence type="ECO:0000313" key="4">
    <source>
        <dbReference type="EMBL" id="CDW88445.1"/>
    </source>
</evidence>
<reference evidence="4 5" key="1">
    <citation type="submission" date="2014-06" db="EMBL/GenBank/DDBJ databases">
        <authorList>
            <person name="Swart Estienne"/>
        </authorList>
    </citation>
    <scope>NUCLEOTIDE SEQUENCE [LARGE SCALE GENOMIC DNA]</scope>
    <source>
        <strain evidence="4 5">130c</strain>
    </source>
</reference>
<evidence type="ECO:0000256" key="3">
    <source>
        <dbReference type="SAM" id="Phobius"/>
    </source>
</evidence>
<dbReference type="InParanoid" id="A0A078B1K4"/>
<dbReference type="EMBL" id="CCKQ01016572">
    <property type="protein sequence ID" value="CDW88445.1"/>
    <property type="molecule type" value="Genomic_DNA"/>
</dbReference>
<sequence>MGFLKKCVSFVIKCLSCLSAGKFRSGLYYDNQTYYSSPISGLFSLLAGIFLLIYSSIILIGTFERSQYNISIKQDIISLDDYPQTISQLNDYLNLTLIIHQNFPNDYRLDCNNPNLTIVFLYEDDMISEEDLQTIRYHKECDFIRNEDVRLGILFVKFKVYSDLKIKGNAYYSVKIFIHNKEDYILKNIYFYYHTDMYLYTGDQLKITRVNSTIYPGFDNEIYNQFFLVKKTNQIAKLWYQDYEFESQVYPQCDGSTQKLLPFYENSDLKLQVYQLLARIYYVDEGVVITKIPRTLFESLSQIGGMLVFFKVVSLIQEKLNQHLFEKKLQRRFETFELSLLSEQNEIKNKRYNMKEIKQKFSYDQHFQDHLEIQELKKQVQKLLEEKQRDLVQINRSQINFNNSRGNDYHSESEDDDSISLSGSRQ</sequence>
<dbReference type="AlphaFoldDB" id="A0A078B1K4"/>
<keyword evidence="3" id="KW-1133">Transmembrane helix</keyword>